<feature type="transmembrane region" description="Helical" evidence="1">
    <location>
        <begin position="232"/>
        <end position="252"/>
    </location>
</feature>
<feature type="transmembrane region" description="Helical" evidence="1">
    <location>
        <begin position="182"/>
        <end position="203"/>
    </location>
</feature>
<evidence type="ECO:0000313" key="3">
    <source>
        <dbReference type="Proteomes" id="UP000567067"/>
    </source>
</evidence>
<keyword evidence="3" id="KW-1185">Reference proteome</keyword>
<dbReference type="Proteomes" id="UP000567067">
    <property type="component" value="Unassembled WGS sequence"/>
</dbReference>
<reference evidence="2 3" key="1">
    <citation type="submission" date="2020-08" db="EMBL/GenBank/DDBJ databases">
        <title>Genomic Encyclopedia of Type Strains, Phase III (KMG-III): the genomes of soil and plant-associated and newly described type strains.</title>
        <authorList>
            <person name="Whitman W."/>
        </authorList>
    </citation>
    <scope>NUCLEOTIDE SEQUENCE [LARGE SCALE GENOMIC DNA]</scope>
    <source>
        <strain evidence="2 3">CECT 8693</strain>
    </source>
</reference>
<sequence>MNKQGHVALAVSIGSAALMFPFIASVNVESKMVLVLAAAIGGLAPDLDHKTSTSSQLIQFSAKKRRMFRNLSCFSAAMGLLLYMLQFVSSGLSEFMNTWMLWLGAAILFFLLARLRNLVLIGTGAILLVAYSFYAWHWITAFMGLAFLILPVVKHRGIIHTPEFAFILSMGLIGFSSLQPELVQMFIIGFVIGWWAHLLGDIFGSDGIHSLLLPKLGIALHLFRNGGPVERSISRVCWLSTILMLGCVLLNIKI</sequence>
<dbReference type="RefSeq" id="WP_182536707.1">
    <property type="nucleotide sequence ID" value="NZ_JACJIP010000019.1"/>
</dbReference>
<feature type="transmembrane region" description="Helical" evidence="1">
    <location>
        <begin position="95"/>
        <end position="113"/>
    </location>
</feature>
<feature type="transmembrane region" description="Helical" evidence="1">
    <location>
        <begin position="157"/>
        <end position="175"/>
    </location>
</feature>
<keyword evidence="1" id="KW-1133">Transmembrane helix</keyword>
<keyword evidence="1" id="KW-0812">Transmembrane</keyword>
<protein>
    <recommendedName>
        <fullName evidence="4">Metal-dependent hydrolase</fullName>
    </recommendedName>
</protein>
<evidence type="ECO:0000313" key="2">
    <source>
        <dbReference type="EMBL" id="MBA9086511.1"/>
    </source>
</evidence>
<feature type="transmembrane region" description="Helical" evidence="1">
    <location>
        <begin position="68"/>
        <end position="89"/>
    </location>
</feature>
<dbReference type="InterPro" id="IPR007404">
    <property type="entry name" value="YdjM-like"/>
</dbReference>
<organism evidence="2 3">
    <name type="scientific">Fontibacillus solani</name>
    <dbReference type="NCBI Taxonomy" id="1572857"/>
    <lineage>
        <taxon>Bacteria</taxon>
        <taxon>Bacillati</taxon>
        <taxon>Bacillota</taxon>
        <taxon>Bacilli</taxon>
        <taxon>Bacillales</taxon>
        <taxon>Paenibacillaceae</taxon>
        <taxon>Fontibacillus</taxon>
    </lineage>
</organism>
<feature type="transmembrane region" description="Helical" evidence="1">
    <location>
        <begin position="7"/>
        <end position="24"/>
    </location>
</feature>
<proteinExistence type="predicted"/>
<dbReference type="AlphaFoldDB" id="A0A7W3XSF9"/>
<evidence type="ECO:0008006" key="4">
    <source>
        <dbReference type="Google" id="ProtNLM"/>
    </source>
</evidence>
<gene>
    <name evidence="2" type="ORF">FHR92_002989</name>
</gene>
<accession>A0A7W3XSF9</accession>
<name>A0A7W3XSF9_9BACL</name>
<dbReference type="Pfam" id="PF04307">
    <property type="entry name" value="YdjM"/>
    <property type="match status" value="1"/>
</dbReference>
<comment type="caution">
    <text evidence="2">The sequence shown here is derived from an EMBL/GenBank/DDBJ whole genome shotgun (WGS) entry which is preliminary data.</text>
</comment>
<feature type="transmembrane region" description="Helical" evidence="1">
    <location>
        <begin position="125"/>
        <end position="151"/>
    </location>
</feature>
<keyword evidence="1" id="KW-0472">Membrane</keyword>
<dbReference type="EMBL" id="JACJIP010000019">
    <property type="protein sequence ID" value="MBA9086511.1"/>
    <property type="molecule type" value="Genomic_DNA"/>
</dbReference>
<evidence type="ECO:0000256" key="1">
    <source>
        <dbReference type="SAM" id="Phobius"/>
    </source>
</evidence>